<dbReference type="PANTHER" id="PTHR43436:SF1">
    <property type="entry name" value="TRANSCRIPTIONAL REGULATORY PROTEIN"/>
    <property type="match status" value="1"/>
</dbReference>
<dbReference type="Pfam" id="PF06719">
    <property type="entry name" value="AraC_N"/>
    <property type="match status" value="1"/>
</dbReference>
<dbReference type="AlphaFoldDB" id="A0A841SU56"/>
<proteinExistence type="predicted"/>
<dbReference type="Gene3D" id="1.10.10.60">
    <property type="entry name" value="Homeodomain-like"/>
    <property type="match status" value="1"/>
</dbReference>
<evidence type="ECO:0000313" key="4">
    <source>
        <dbReference type="EMBL" id="MBB6634539.1"/>
    </source>
</evidence>
<reference evidence="4 5" key="1">
    <citation type="submission" date="2020-08" db="EMBL/GenBank/DDBJ databases">
        <title>Cohnella phylogeny.</title>
        <authorList>
            <person name="Dunlap C."/>
        </authorList>
    </citation>
    <scope>NUCLEOTIDE SEQUENCE [LARGE SCALE GENOMIC DNA]</scope>
    <source>
        <strain evidence="4 5">DSM 25241</strain>
    </source>
</reference>
<keyword evidence="2" id="KW-0804">Transcription</keyword>
<sequence length="306" mass="34270">MTEHKKALNRLLAMTNRIPLAEGRTPTGVPYLSIVKHSRDTLRSSGILTPSFCLILQGGKRFYRVREIFDYSAGDYLASLIDMPASAQVVGATEQTPYVGLRIDLTTQELASVVMEAGLVADPKGNGPDAGAFIGRSDAELLDIFYRLLKLLGRPGEVRYLSELLKKEMIFRLLSGEYGHLFFQKWLFGHREDGIGKAIQWIKDHYDRSFTVEELAKSCNMSASGLHHKFKAITTMGPLQYQKQLRLQEAKRLMLSGSVGATMAASAVGYESPSQFNREYRRLFGLPPLQDMKEMRKSSAPWGVED</sequence>
<dbReference type="GO" id="GO:0043565">
    <property type="term" value="F:sequence-specific DNA binding"/>
    <property type="evidence" value="ECO:0007669"/>
    <property type="project" value="InterPro"/>
</dbReference>
<dbReference type="InterPro" id="IPR018060">
    <property type="entry name" value="HTH_AraC"/>
</dbReference>
<gene>
    <name evidence="4" type="ORF">H7B67_10500</name>
</gene>
<dbReference type="EMBL" id="JACJVQ010000007">
    <property type="protein sequence ID" value="MBB6634539.1"/>
    <property type="molecule type" value="Genomic_DNA"/>
</dbReference>
<evidence type="ECO:0000256" key="2">
    <source>
        <dbReference type="ARBA" id="ARBA00023163"/>
    </source>
</evidence>
<comment type="caution">
    <text evidence="4">The sequence shown here is derived from an EMBL/GenBank/DDBJ whole genome shotgun (WGS) entry which is preliminary data.</text>
</comment>
<keyword evidence="1" id="KW-0805">Transcription regulation</keyword>
<dbReference type="Pfam" id="PF12833">
    <property type="entry name" value="HTH_18"/>
    <property type="match status" value="1"/>
</dbReference>
<dbReference type="InterPro" id="IPR009594">
    <property type="entry name" value="Tscrpt_reg_HTH_AraC_N"/>
</dbReference>
<dbReference type="SUPFAM" id="SSF46689">
    <property type="entry name" value="Homeodomain-like"/>
    <property type="match status" value="2"/>
</dbReference>
<feature type="domain" description="HTH araC/xylS-type" evidence="3">
    <location>
        <begin position="196"/>
        <end position="294"/>
    </location>
</feature>
<keyword evidence="5" id="KW-1185">Reference proteome</keyword>
<dbReference type="RefSeq" id="WP_185119776.1">
    <property type="nucleotide sequence ID" value="NZ_JACJVQ010000007.1"/>
</dbReference>
<evidence type="ECO:0000313" key="5">
    <source>
        <dbReference type="Proteomes" id="UP000535838"/>
    </source>
</evidence>
<protein>
    <submittedName>
        <fullName evidence="4">AraC family transcriptional regulator</fullName>
    </submittedName>
</protein>
<organism evidence="4 5">
    <name type="scientific">Cohnella thailandensis</name>
    <dbReference type="NCBI Taxonomy" id="557557"/>
    <lineage>
        <taxon>Bacteria</taxon>
        <taxon>Bacillati</taxon>
        <taxon>Bacillota</taxon>
        <taxon>Bacilli</taxon>
        <taxon>Bacillales</taxon>
        <taxon>Paenibacillaceae</taxon>
        <taxon>Cohnella</taxon>
    </lineage>
</organism>
<dbReference type="InterPro" id="IPR009057">
    <property type="entry name" value="Homeodomain-like_sf"/>
</dbReference>
<dbReference type="PANTHER" id="PTHR43436">
    <property type="entry name" value="ARAC-FAMILY TRANSCRIPTIONAL REGULATOR"/>
    <property type="match status" value="1"/>
</dbReference>
<name>A0A841SU56_9BACL</name>
<dbReference type="PROSITE" id="PS01124">
    <property type="entry name" value="HTH_ARAC_FAMILY_2"/>
    <property type="match status" value="1"/>
</dbReference>
<dbReference type="GO" id="GO:0003700">
    <property type="term" value="F:DNA-binding transcription factor activity"/>
    <property type="evidence" value="ECO:0007669"/>
    <property type="project" value="InterPro"/>
</dbReference>
<evidence type="ECO:0000259" key="3">
    <source>
        <dbReference type="PROSITE" id="PS01124"/>
    </source>
</evidence>
<accession>A0A841SU56</accession>
<evidence type="ECO:0000256" key="1">
    <source>
        <dbReference type="ARBA" id="ARBA00023015"/>
    </source>
</evidence>
<dbReference type="Proteomes" id="UP000535838">
    <property type="component" value="Unassembled WGS sequence"/>
</dbReference>
<dbReference type="SMART" id="SM00342">
    <property type="entry name" value="HTH_ARAC"/>
    <property type="match status" value="1"/>
</dbReference>